<evidence type="ECO:0000313" key="3">
    <source>
        <dbReference type="Proteomes" id="UP000054624"/>
    </source>
</evidence>
<sequence>MNNAESNPTQAQQREIQAKTPSATPATETARADPDVMARDHVGANPPPTSYQTGARDGDPLPPIDLNASPSASADPLQRTKSRIVSVDNANMDASDDTVDTDGKGLEAKRDLPIQHDNVVGTNATLVNHVSAPAMGLGGIDSRREGNRPSIQLRAGWTMDYHGCIETPTRNGGRVEHLISIVRRES</sequence>
<dbReference type="Pfam" id="PF11448">
    <property type="entry name" value="DUF3005"/>
    <property type="match status" value="1"/>
</dbReference>
<keyword evidence="3" id="KW-1185">Reference proteome</keyword>
<gene>
    <name evidence="2" type="ORF">AWB76_02302</name>
</gene>
<dbReference type="InterPro" id="IPR021551">
    <property type="entry name" value="DUF3005"/>
</dbReference>
<dbReference type="RefSeq" id="WP_061160237.1">
    <property type="nucleotide sequence ID" value="NZ_FCOI02000006.1"/>
</dbReference>
<reference evidence="3" key="1">
    <citation type="submission" date="2016-01" db="EMBL/GenBank/DDBJ databases">
        <authorList>
            <person name="Peeters Charlotte."/>
        </authorList>
    </citation>
    <scope>NUCLEOTIDE SEQUENCE [LARGE SCALE GENOMIC DNA]</scope>
</reference>
<dbReference type="OrthoDB" id="9016785at2"/>
<protein>
    <submittedName>
        <fullName evidence="2">2-oxoglutarate dehydrogenase</fullName>
    </submittedName>
</protein>
<dbReference type="Proteomes" id="UP000054624">
    <property type="component" value="Unassembled WGS sequence"/>
</dbReference>
<evidence type="ECO:0000313" key="2">
    <source>
        <dbReference type="EMBL" id="SAK56492.1"/>
    </source>
</evidence>
<feature type="compositionally biased region" description="Polar residues" evidence="1">
    <location>
        <begin position="1"/>
        <end position="27"/>
    </location>
</feature>
<dbReference type="EMBL" id="FCOI02000006">
    <property type="protein sequence ID" value="SAK56492.1"/>
    <property type="molecule type" value="Genomic_DNA"/>
</dbReference>
<accession>A0A158AF42</accession>
<proteinExistence type="predicted"/>
<organism evidence="2 3">
    <name type="scientific">Caballeronia temeraria</name>
    <dbReference type="NCBI Taxonomy" id="1777137"/>
    <lineage>
        <taxon>Bacteria</taxon>
        <taxon>Pseudomonadati</taxon>
        <taxon>Pseudomonadota</taxon>
        <taxon>Betaproteobacteria</taxon>
        <taxon>Burkholderiales</taxon>
        <taxon>Burkholderiaceae</taxon>
        <taxon>Caballeronia</taxon>
    </lineage>
</organism>
<evidence type="ECO:0000256" key="1">
    <source>
        <dbReference type="SAM" id="MobiDB-lite"/>
    </source>
</evidence>
<feature type="region of interest" description="Disordered" evidence="1">
    <location>
        <begin position="1"/>
        <end position="100"/>
    </location>
</feature>
<feature type="compositionally biased region" description="Basic and acidic residues" evidence="1">
    <location>
        <begin position="30"/>
        <end position="42"/>
    </location>
</feature>
<dbReference type="STRING" id="1777137.AWB76_02302"/>
<dbReference type="AlphaFoldDB" id="A0A158AF42"/>
<name>A0A158AF42_9BURK</name>